<dbReference type="PANTHER" id="PTHR19317">
    <property type="entry name" value="PRENYLATED RAB ACCEPTOR 1-RELATED"/>
    <property type="match status" value="1"/>
</dbReference>
<evidence type="ECO:0000256" key="3">
    <source>
        <dbReference type="ARBA" id="ARBA00006483"/>
    </source>
</evidence>
<dbReference type="GO" id="GO:0008021">
    <property type="term" value="C:synaptic vesicle"/>
    <property type="evidence" value="ECO:0007669"/>
    <property type="project" value="UniProtKB-SubCell"/>
</dbReference>
<comment type="subcellular location">
    <subcellularLocation>
        <location evidence="2">Cytoplasmic vesicle</location>
        <location evidence="2">Secretory vesicle</location>
        <location evidence="2">Synaptic vesicle</location>
    </subcellularLocation>
    <subcellularLocation>
        <location evidence="1 7">Membrane</location>
        <topology evidence="1 7">Multi-pass membrane protein</topology>
    </subcellularLocation>
</comment>
<dbReference type="Ensembl" id="ENSEAST00005006348.1">
    <property type="protein sequence ID" value="ENSEASP00005005807.1"/>
    <property type="gene ID" value="ENSEASG00005004293.1"/>
</dbReference>
<dbReference type="GO" id="GO:0016020">
    <property type="term" value="C:membrane"/>
    <property type="evidence" value="ECO:0007669"/>
    <property type="project" value="UniProtKB-SubCell"/>
</dbReference>
<protein>
    <recommendedName>
        <fullName evidence="7">PRA1 family protein</fullName>
    </recommendedName>
</protein>
<comment type="similarity">
    <text evidence="3 7">Belongs to the PRA1 family.</text>
</comment>
<evidence type="ECO:0000256" key="2">
    <source>
        <dbReference type="ARBA" id="ARBA00004234"/>
    </source>
</evidence>
<keyword evidence="4" id="KW-0812">Transmembrane</keyword>
<organism evidence="8">
    <name type="scientific">Equus asinus asinus</name>
    <dbReference type="NCBI Taxonomy" id="83772"/>
    <lineage>
        <taxon>Eukaryota</taxon>
        <taxon>Metazoa</taxon>
        <taxon>Chordata</taxon>
        <taxon>Craniata</taxon>
        <taxon>Vertebrata</taxon>
        <taxon>Euteleostomi</taxon>
        <taxon>Mammalia</taxon>
        <taxon>Eutheria</taxon>
        <taxon>Laurasiatheria</taxon>
        <taxon>Perissodactyla</taxon>
        <taxon>Equidae</taxon>
        <taxon>Equus</taxon>
    </lineage>
</organism>
<reference evidence="8" key="1">
    <citation type="submission" date="2023-03" db="UniProtKB">
        <authorList>
            <consortium name="Ensembl"/>
        </authorList>
    </citation>
    <scope>IDENTIFICATION</scope>
</reference>
<dbReference type="GO" id="GO:0005794">
    <property type="term" value="C:Golgi apparatus"/>
    <property type="evidence" value="ECO:0007669"/>
    <property type="project" value="TreeGrafter"/>
</dbReference>
<evidence type="ECO:0000256" key="7">
    <source>
        <dbReference type="RuleBase" id="RU363107"/>
    </source>
</evidence>
<dbReference type="PANTHER" id="PTHR19317:SF0">
    <property type="entry name" value="PRENYLATED RAB ACCEPTOR PROTEIN 1"/>
    <property type="match status" value="1"/>
</dbReference>
<evidence type="ECO:0000256" key="6">
    <source>
        <dbReference type="ARBA" id="ARBA00023136"/>
    </source>
</evidence>
<sequence>MAAEKDQQKDAEAEGLSATTLLPKLIPSGVGREWLERRRATIRPWGAFVDQRRFSRPRNLGELCQRLVRNVEYYQSNYVFVFLGLIVYCVGHPRGHRLPRRLPPDRGHGRGRAADGACVRCLQGPASLPSQPARRCSALSLMALLLWPRAPFSSGAQGGIPALEIKPLPLSFSRYSPRVFCGVMLGILQRLKQSAWV</sequence>
<keyword evidence="6" id="KW-0472">Membrane</keyword>
<name>A0A8C4LAD1_EQUAS</name>
<dbReference type="AlphaFoldDB" id="A0A8C4LAD1"/>
<evidence type="ECO:0000256" key="5">
    <source>
        <dbReference type="ARBA" id="ARBA00022989"/>
    </source>
</evidence>
<evidence type="ECO:0000256" key="4">
    <source>
        <dbReference type="ARBA" id="ARBA00022692"/>
    </source>
</evidence>
<evidence type="ECO:0000313" key="8">
    <source>
        <dbReference type="Ensembl" id="ENSEASP00005005807.1"/>
    </source>
</evidence>
<dbReference type="Pfam" id="PF03208">
    <property type="entry name" value="PRA1"/>
    <property type="match status" value="1"/>
</dbReference>
<proteinExistence type="inferred from homology"/>
<evidence type="ECO:0000256" key="1">
    <source>
        <dbReference type="ARBA" id="ARBA00004141"/>
    </source>
</evidence>
<keyword evidence="5" id="KW-1133">Transmembrane helix</keyword>
<dbReference type="InterPro" id="IPR004895">
    <property type="entry name" value="Prenylated_rab_accept_PRA1"/>
</dbReference>
<accession>A0A8C4LAD1</accession>